<evidence type="ECO:0000313" key="6">
    <source>
        <dbReference type="EMBL" id="KAK4538521.1"/>
    </source>
</evidence>
<reference evidence="6 7" key="1">
    <citation type="submission" date="2022-07" db="EMBL/GenBank/DDBJ databases">
        <title>Genome-wide signatures of adaptation to extreme environments.</title>
        <authorList>
            <person name="Cho C.H."/>
            <person name="Yoon H.S."/>
        </authorList>
    </citation>
    <scope>NUCLEOTIDE SEQUENCE [LARGE SCALE GENOMIC DNA]</scope>
    <source>
        <strain evidence="6 7">DBV 063 E5</strain>
    </source>
</reference>
<feature type="region of interest" description="Disordered" evidence="4">
    <location>
        <begin position="493"/>
        <end position="632"/>
    </location>
</feature>
<protein>
    <recommendedName>
        <fullName evidence="5">CRC domain-containing protein</fullName>
    </recommendedName>
</protein>
<dbReference type="PROSITE" id="PS51634">
    <property type="entry name" value="CRC"/>
    <property type="match status" value="1"/>
</dbReference>
<dbReference type="EMBL" id="JANCYW010000018">
    <property type="protein sequence ID" value="KAK4538521.1"/>
    <property type="molecule type" value="Genomic_DNA"/>
</dbReference>
<feature type="compositionally biased region" description="Low complexity" evidence="4">
    <location>
        <begin position="568"/>
        <end position="594"/>
    </location>
</feature>
<dbReference type="InterPro" id="IPR005172">
    <property type="entry name" value="CRC"/>
</dbReference>
<keyword evidence="7" id="KW-1185">Reference proteome</keyword>
<dbReference type="GO" id="GO:0006355">
    <property type="term" value="P:regulation of DNA-templated transcription"/>
    <property type="evidence" value="ECO:0007669"/>
    <property type="project" value="TreeGrafter"/>
</dbReference>
<feature type="compositionally biased region" description="Low complexity" evidence="4">
    <location>
        <begin position="358"/>
        <end position="367"/>
    </location>
</feature>
<organism evidence="6 7">
    <name type="scientific">Cyanidium caldarium</name>
    <name type="common">Red alga</name>
    <dbReference type="NCBI Taxonomy" id="2771"/>
    <lineage>
        <taxon>Eukaryota</taxon>
        <taxon>Rhodophyta</taxon>
        <taxon>Bangiophyceae</taxon>
        <taxon>Cyanidiales</taxon>
        <taxon>Cyanidiaceae</taxon>
        <taxon>Cyanidium</taxon>
    </lineage>
</organism>
<evidence type="ECO:0000259" key="5">
    <source>
        <dbReference type="PROSITE" id="PS51634"/>
    </source>
</evidence>
<proteinExistence type="inferred from homology"/>
<dbReference type="PANTHER" id="PTHR12446:SF34">
    <property type="entry name" value="PROTEIN LIN-54 HOMOLOG"/>
    <property type="match status" value="1"/>
</dbReference>
<gene>
    <name evidence="6" type="ORF">CDCA_CDCA18G4546</name>
</gene>
<dbReference type="AlphaFoldDB" id="A0AAV9J2B4"/>
<feature type="compositionally biased region" description="Basic and acidic residues" evidence="4">
    <location>
        <begin position="328"/>
        <end position="337"/>
    </location>
</feature>
<evidence type="ECO:0000256" key="3">
    <source>
        <dbReference type="ARBA" id="ARBA00023242"/>
    </source>
</evidence>
<accession>A0AAV9J2B4</accession>
<comment type="similarity">
    <text evidence="2">Belongs to the lin-54 family.</text>
</comment>
<dbReference type="InterPro" id="IPR033467">
    <property type="entry name" value="Tesmin/TSO1-like_CXC"/>
</dbReference>
<feature type="region of interest" description="Disordered" evidence="4">
    <location>
        <begin position="294"/>
        <end position="378"/>
    </location>
</feature>
<dbReference type="PANTHER" id="PTHR12446">
    <property type="entry name" value="TESMIN/TSO1-RELATED"/>
    <property type="match status" value="1"/>
</dbReference>
<dbReference type="Pfam" id="PF03638">
    <property type="entry name" value="TCR"/>
    <property type="match status" value="2"/>
</dbReference>
<dbReference type="Proteomes" id="UP001301350">
    <property type="component" value="Unassembled WGS sequence"/>
</dbReference>
<feature type="region of interest" description="Disordered" evidence="4">
    <location>
        <begin position="147"/>
        <end position="183"/>
    </location>
</feature>
<evidence type="ECO:0000256" key="4">
    <source>
        <dbReference type="SAM" id="MobiDB-lite"/>
    </source>
</evidence>
<evidence type="ECO:0000256" key="1">
    <source>
        <dbReference type="ARBA" id="ARBA00004123"/>
    </source>
</evidence>
<keyword evidence="3" id="KW-0539">Nucleus</keyword>
<name>A0AAV9J2B4_CYACA</name>
<comment type="caution">
    <text evidence="6">The sequence shown here is derived from an EMBL/GenBank/DDBJ whole genome shotgun (WGS) entry which is preliminary data.</text>
</comment>
<dbReference type="GO" id="GO:0005634">
    <property type="term" value="C:nucleus"/>
    <property type="evidence" value="ECO:0007669"/>
    <property type="project" value="UniProtKB-SubCell"/>
</dbReference>
<sequence>MGTGGEAVEESAGAGVTGGAGRIALTASPCAHADAVADKVGSVPHATPVLSGAAGRRVGRSAGGCRGCHCKNSRCLKLYCDCFAAGVYCTDCYCANCLNRPEYENARQRAIRTTLLRNPLAFHAKVVLGDADGGENDRAVVRDRLPSAMAAPPGTGPPEHLVTSAAGGDGPAAEASSPPTPPLDRTMSAVATPDGRLVPMLVSRRGQHIKGCSCRRSACLKKYCECFENRVVCSDACRCVNCKNYDGSEELVAARERLALAEMGISFSHQRGASGTPTKSSLSGILGGTAAVAIETPHPGGAVPTGEPASPALQSRVRTPTSRKRRGRDSPADDRSPVKTFRWGVASASLAPSPPGPMSASGAPMPAEEATPRSGNTDVASAKRALPIGRPSLPCATTVAGEEIGAISWPTDRHDLRCYEPRPIGEAEDFLRRRSRPARPGTAMPGYYPVGAAGTPPMPNAVGYSNYTSAMSSLMSPAQAAAARAAYTSRSWPTALGADPRTPAPVMRPTAQRPAGVRGSPAPHGAWALERTAARPPPAHPKATSCRPDDGPPSDACSTSPAAGSTGSRSPRTAASKPPPASSSSSLRSLPSVLADAQTASLRTPKMLLTRATNDEQEAADALRHLRSRSRS</sequence>
<evidence type="ECO:0000256" key="2">
    <source>
        <dbReference type="ARBA" id="ARBA00007267"/>
    </source>
</evidence>
<comment type="subcellular location">
    <subcellularLocation>
        <location evidence="1">Nucleus</location>
    </subcellularLocation>
</comment>
<dbReference type="SMART" id="SM01114">
    <property type="entry name" value="CXC"/>
    <property type="match status" value="2"/>
</dbReference>
<dbReference type="InterPro" id="IPR028307">
    <property type="entry name" value="Lin-54_fam"/>
</dbReference>
<feature type="compositionally biased region" description="Polar residues" evidence="4">
    <location>
        <begin position="556"/>
        <end position="567"/>
    </location>
</feature>
<evidence type="ECO:0000313" key="7">
    <source>
        <dbReference type="Proteomes" id="UP001301350"/>
    </source>
</evidence>
<feature type="domain" description="CRC" evidence="5">
    <location>
        <begin position="64"/>
        <end position="247"/>
    </location>
</feature>